<reference evidence="1" key="1">
    <citation type="submission" date="2022-10" db="EMBL/GenBank/DDBJ databases">
        <title>Adaptive evolution leads to modifications in subtelomeric GC content in a zoonotic Cryptosporidium species.</title>
        <authorList>
            <person name="Li J."/>
            <person name="Feng Y."/>
            <person name="Xiao L."/>
        </authorList>
    </citation>
    <scope>NUCLEOTIDE SEQUENCE</scope>
    <source>
        <strain evidence="1">25894</strain>
    </source>
</reference>
<organism evidence="1 2">
    <name type="scientific">Cryptosporidium canis</name>
    <dbReference type="NCBI Taxonomy" id="195482"/>
    <lineage>
        <taxon>Eukaryota</taxon>
        <taxon>Sar</taxon>
        <taxon>Alveolata</taxon>
        <taxon>Apicomplexa</taxon>
        <taxon>Conoidasida</taxon>
        <taxon>Coccidia</taxon>
        <taxon>Eucoccidiorida</taxon>
        <taxon>Eimeriorina</taxon>
        <taxon>Cryptosporidiidae</taxon>
        <taxon>Cryptosporidium</taxon>
    </lineage>
</organism>
<keyword evidence="2" id="KW-1185">Reference proteome</keyword>
<dbReference type="Proteomes" id="UP001071777">
    <property type="component" value="Unassembled WGS sequence"/>
</dbReference>
<accession>A0ABQ8P740</accession>
<comment type="caution">
    <text evidence="1">The sequence shown here is derived from an EMBL/GenBank/DDBJ whole genome shotgun (WGS) entry which is preliminary data.</text>
</comment>
<name>A0ABQ8P740_9CRYT</name>
<sequence>MIGNDIHIAHYHPPINWSLLRNELILKRATNKPLERFALDHIYPFTSRGNRTIDSLSRVFSRIISNELQSNAILDNYGFFVSTRYNEGLYKIDVCANSRLIYKCIVDLWFNSNIGFDYIASNITKSETIKSSHMDLGKTSTRINTNLVSVLRNIIEKCGVMNKRITIWSIIPANNVEFKQVFQSIGDDACYVQIVHGLLNICINNLQREFFNIKNIKIDIILIIEHPNTLINIRSANKPILITNQNNDQFKVTCLDSRCLLSYSDVIIANSHNLLTLRLDFSTLLSGENSVLTFFIERNEYVLKYMDQDTLNTESTNHIFGSTDLSDSEEGEVVEQENIIMIMEDEFRKNGWIKLVGNISLKMLGNIPSHWSPTALKIYPIITPVGRNNTQHLKEISIYLNYGSLLFGKNGLPLAALTINLSRTPNLHQEDFKSKNANNQQLPSTDLNSEIYPVLGIRNLFNLALIRRNPIIPVPISRKFNYESKVNSMVHTNITQQSDKYILFVSGKLQELFCKIKKTTKLHFHAEKYHCSSNHIINKAKFPENAVVKKIHLTKDISNLINIIFASLPSLLTDFDQFISQLSKSLLALTHSNHKSSTLEEEKKYFESRFNLSKSKLIDLVFPNINNIDRKIVFTGILELELPNRFKSNKARDLQLLVSKLDDYCSLFLDQFPLSGCPLNSIYVNYEKLPKIISDQEFFKQNAPKLFWLSICFLFSSLKSTPGEYQRILHIVCNGKDIEYSTHFKNPSHNI</sequence>
<evidence type="ECO:0000313" key="2">
    <source>
        <dbReference type="Proteomes" id="UP001071777"/>
    </source>
</evidence>
<proteinExistence type="predicted"/>
<evidence type="ECO:0000313" key="1">
    <source>
        <dbReference type="EMBL" id="KAJ1610726.1"/>
    </source>
</evidence>
<gene>
    <name evidence="1" type="ORF">OJ252_1769</name>
</gene>
<dbReference type="EMBL" id="JAPCXB010000068">
    <property type="protein sequence ID" value="KAJ1610726.1"/>
    <property type="molecule type" value="Genomic_DNA"/>
</dbReference>
<protein>
    <submittedName>
        <fullName evidence="1">Uncharacterized protein</fullName>
    </submittedName>
</protein>